<reference evidence="1" key="2">
    <citation type="journal article" date="2022" name="New Phytol.">
        <title>Evolutionary transition to the ectomycorrhizal habit in the genomes of a hyperdiverse lineage of mushroom-forming fungi.</title>
        <authorList>
            <person name="Looney B."/>
            <person name="Miyauchi S."/>
            <person name="Morin E."/>
            <person name="Drula E."/>
            <person name="Courty P.E."/>
            <person name="Kohler A."/>
            <person name="Kuo A."/>
            <person name="LaButti K."/>
            <person name="Pangilinan J."/>
            <person name="Lipzen A."/>
            <person name="Riley R."/>
            <person name="Andreopoulos W."/>
            <person name="He G."/>
            <person name="Johnson J."/>
            <person name="Nolan M."/>
            <person name="Tritt A."/>
            <person name="Barry K.W."/>
            <person name="Grigoriev I.V."/>
            <person name="Nagy L.G."/>
            <person name="Hibbett D."/>
            <person name="Henrissat B."/>
            <person name="Matheny P.B."/>
            <person name="Labbe J."/>
            <person name="Martin F.M."/>
        </authorList>
    </citation>
    <scope>NUCLEOTIDE SEQUENCE</scope>
    <source>
        <strain evidence="1">EC-137</strain>
    </source>
</reference>
<sequence length="357" mass="38876">MPIAVAVWSFTLKPGEPQSLVPPHDVVITNIALGDELEDQNSRTTVKLSYLSPVNVDGDDEEEDEDSAGGGTIENTVLCSLTPGKIEQATVNITLEGEEEYLLQAVGKNTIFLTGNYVDQSPDNVPYNDESEPEDEDDFDLRDVSSDVEIDPKEMDAIENDEDDEDDSHRFEEVSDEPAPKAANSKRPRDSDMSAADEKPSKAQEKKAKKQKVASGEAVATGEIPAKAEAVPDKKEKKAKKEQKKSTARELPNGLKIADEKVGEGPQAKNGQTLSMRYIGKLQNGRVFDSNTKGKPFTFTLGKGEVIKGWDQGLMGMQAGGERLLVIPPALAYGKRKMGDIPPNSTLTFEVKLLSIK</sequence>
<keyword evidence="2" id="KW-1185">Reference proteome</keyword>
<proteinExistence type="predicted"/>
<gene>
    <name evidence="1" type="ORF">K488DRAFT_78473</name>
</gene>
<organism evidence="1 2">
    <name type="scientific">Vararia minispora EC-137</name>
    <dbReference type="NCBI Taxonomy" id="1314806"/>
    <lineage>
        <taxon>Eukaryota</taxon>
        <taxon>Fungi</taxon>
        <taxon>Dikarya</taxon>
        <taxon>Basidiomycota</taxon>
        <taxon>Agaricomycotina</taxon>
        <taxon>Agaricomycetes</taxon>
        <taxon>Russulales</taxon>
        <taxon>Lachnocladiaceae</taxon>
        <taxon>Vararia</taxon>
    </lineage>
</organism>
<evidence type="ECO:0000313" key="1">
    <source>
        <dbReference type="EMBL" id="KAI0032463.1"/>
    </source>
</evidence>
<comment type="caution">
    <text evidence="1">The sequence shown here is derived from an EMBL/GenBank/DDBJ whole genome shotgun (WGS) entry which is preliminary data.</text>
</comment>
<name>A0ACB8QLJ7_9AGAM</name>
<dbReference type="Proteomes" id="UP000814128">
    <property type="component" value="Unassembled WGS sequence"/>
</dbReference>
<dbReference type="EMBL" id="MU273545">
    <property type="protein sequence ID" value="KAI0032463.1"/>
    <property type="molecule type" value="Genomic_DNA"/>
</dbReference>
<accession>A0ACB8QLJ7</accession>
<reference evidence="1" key="1">
    <citation type="submission" date="2021-02" db="EMBL/GenBank/DDBJ databases">
        <authorList>
            <consortium name="DOE Joint Genome Institute"/>
            <person name="Ahrendt S."/>
            <person name="Looney B.P."/>
            <person name="Miyauchi S."/>
            <person name="Morin E."/>
            <person name="Drula E."/>
            <person name="Courty P.E."/>
            <person name="Chicoki N."/>
            <person name="Fauchery L."/>
            <person name="Kohler A."/>
            <person name="Kuo A."/>
            <person name="Labutti K."/>
            <person name="Pangilinan J."/>
            <person name="Lipzen A."/>
            <person name="Riley R."/>
            <person name="Andreopoulos W."/>
            <person name="He G."/>
            <person name="Johnson J."/>
            <person name="Barry K.W."/>
            <person name="Grigoriev I.V."/>
            <person name="Nagy L."/>
            <person name="Hibbett D."/>
            <person name="Henrissat B."/>
            <person name="Matheny P.B."/>
            <person name="Labbe J."/>
            <person name="Martin F."/>
        </authorList>
    </citation>
    <scope>NUCLEOTIDE SEQUENCE</scope>
    <source>
        <strain evidence="1">EC-137</strain>
    </source>
</reference>
<evidence type="ECO:0000313" key="2">
    <source>
        <dbReference type="Proteomes" id="UP000814128"/>
    </source>
</evidence>
<protein>
    <submittedName>
        <fullName evidence="1">Uncharacterized protein</fullName>
    </submittedName>
</protein>